<dbReference type="PANTHER" id="PTHR11804:SF48">
    <property type="entry name" value="PUTATIVE-RELATED"/>
    <property type="match status" value="1"/>
</dbReference>
<dbReference type="AlphaFoldDB" id="A0AAU9DG88"/>
<dbReference type="GO" id="GO:0006518">
    <property type="term" value="P:peptide metabolic process"/>
    <property type="evidence" value="ECO:0007669"/>
    <property type="project" value="TreeGrafter"/>
</dbReference>
<dbReference type="NCBIfam" id="TIGR02289">
    <property type="entry name" value="M3_not_pepF"/>
    <property type="match status" value="1"/>
</dbReference>
<dbReference type="InterPro" id="IPR011976">
    <property type="entry name" value="Pept_M3B_oligopep-rel"/>
</dbReference>
<gene>
    <name evidence="9" type="ORF">HLVA_10210</name>
</gene>
<keyword evidence="3 6" id="KW-0378">Hydrolase</keyword>
<feature type="domain" description="Peptidase M3A/M3B catalytic" evidence="8">
    <location>
        <begin position="174"/>
        <end position="555"/>
    </location>
</feature>
<dbReference type="Pfam" id="PF01432">
    <property type="entry name" value="Peptidase_M3"/>
    <property type="match status" value="1"/>
</dbReference>
<dbReference type="Gene3D" id="1.10.1370.30">
    <property type="match status" value="1"/>
</dbReference>
<comment type="similarity">
    <text evidence="6">Belongs to the peptidase M3 family.</text>
</comment>
<dbReference type="SUPFAM" id="SSF55486">
    <property type="entry name" value="Metalloproteases ('zincins'), catalytic domain"/>
    <property type="match status" value="1"/>
</dbReference>
<evidence type="ECO:0000256" key="3">
    <source>
        <dbReference type="ARBA" id="ARBA00022801"/>
    </source>
</evidence>
<dbReference type="GO" id="GO:0004222">
    <property type="term" value="F:metalloendopeptidase activity"/>
    <property type="evidence" value="ECO:0007669"/>
    <property type="project" value="InterPro"/>
</dbReference>
<keyword evidence="5 6" id="KW-0482">Metalloprotease</keyword>
<proteinExistence type="inferred from homology"/>
<dbReference type="PANTHER" id="PTHR11804">
    <property type="entry name" value="PROTEASE M3 THIMET OLIGOPEPTIDASE-RELATED"/>
    <property type="match status" value="1"/>
</dbReference>
<dbReference type="InterPro" id="IPR001567">
    <property type="entry name" value="Pept_M3A_M3B_dom"/>
</dbReference>
<evidence type="ECO:0000256" key="2">
    <source>
        <dbReference type="ARBA" id="ARBA00022723"/>
    </source>
</evidence>
<dbReference type="EMBL" id="AP027059">
    <property type="protein sequence ID" value="BDU50452.1"/>
    <property type="molecule type" value="Genomic_DNA"/>
</dbReference>
<dbReference type="GO" id="GO:0006508">
    <property type="term" value="P:proteolysis"/>
    <property type="evidence" value="ECO:0007669"/>
    <property type="project" value="UniProtKB-KW"/>
</dbReference>
<dbReference type="KEGG" id="haby:HLVA_10210"/>
<evidence type="ECO:0000256" key="6">
    <source>
        <dbReference type="RuleBase" id="RU003435"/>
    </source>
</evidence>
<feature type="coiled-coil region" evidence="7">
    <location>
        <begin position="21"/>
        <end position="48"/>
    </location>
</feature>
<protein>
    <submittedName>
        <fullName evidence="9">Oligoendopeptidase F</fullName>
    </submittedName>
</protein>
<evidence type="ECO:0000256" key="4">
    <source>
        <dbReference type="ARBA" id="ARBA00022833"/>
    </source>
</evidence>
<keyword evidence="2 6" id="KW-0479">Metal-binding</keyword>
<evidence type="ECO:0000256" key="5">
    <source>
        <dbReference type="ARBA" id="ARBA00023049"/>
    </source>
</evidence>
<evidence type="ECO:0000313" key="10">
    <source>
        <dbReference type="Proteomes" id="UP001321582"/>
    </source>
</evidence>
<evidence type="ECO:0000313" key="9">
    <source>
        <dbReference type="EMBL" id="BDU50452.1"/>
    </source>
</evidence>
<evidence type="ECO:0000259" key="8">
    <source>
        <dbReference type="Pfam" id="PF01432"/>
    </source>
</evidence>
<reference evidence="9 10" key="1">
    <citation type="submission" date="2022-11" db="EMBL/GenBank/DDBJ databases">
        <title>Haliovirga abyssi gen. nov., sp. nov., a mesophilic fermentative bacterium isolated from the Iheya North hydrothermal field and the proposal of Haliovirgaceae fam. nov.</title>
        <authorList>
            <person name="Miyazaki U."/>
            <person name="Tame A."/>
            <person name="Miyazaki J."/>
            <person name="Takai K."/>
            <person name="Sawayama S."/>
            <person name="Kitajima M."/>
            <person name="Okamoto A."/>
            <person name="Nakagawa S."/>
        </authorList>
    </citation>
    <scope>NUCLEOTIDE SEQUENCE [LARGE SCALE GENOMIC DNA]</scope>
    <source>
        <strain evidence="9 10">IC12</strain>
    </source>
</reference>
<evidence type="ECO:0000256" key="7">
    <source>
        <dbReference type="SAM" id="Coils"/>
    </source>
</evidence>
<evidence type="ECO:0000256" key="1">
    <source>
        <dbReference type="ARBA" id="ARBA00022670"/>
    </source>
</evidence>
<keyword evidence="1 6" id="KW-0645">Protease</keyword>
<comment type="cofactor">
    <cofactor evidence="6">
        <name>Zn(2+)</name>
        <dbReference type="ChEBI" id="CHEBI:29105"/>
    </cofactor>
    <text evidence="6">Binds 1 zinc ion.</text>
</comment>
<sequence length="567" mass="67461">MNKIEKKPRKYFSEEFKIDEWEELEVELKRLVEKKINSELELEEFMKEYSELGNILSETMGKKYIAMTCNANEPKYSEEFNKFYAEIVSKTEPYFFNIKKKVVESEYFDMLDKEKYTHLKKLLKNDIELFREENIPLFIKEQELSNKYGEYFSQLTVEFDGKKQTLTQMSKYYKEPNREIREKAWRKVSEKLKESRDKFEELFDELKKIRIEIAKNAGFDNYRDYMHKAKGRFSYSVDDIFEFYDSVKATILPLLKKLHKEKAEKLNLEKLRPWDTSVDVDGKILKPFKTADELVEKSIKVLRNIDEEFGDKLELMKNSKLLDLDNREGKAPGGYNYPLNETGAAFIFMNSIGLHSDVTTLLHESGHAMHSFATANIEIGEYANAPSEIAELASMSMELITLDYLNEYYDNIEDIKKAKKEQLERTLDILPWVMIIDKFQQWIYTEPNHSADERDAYFDSLMQEYATDVDWSNLEIYRKIVWLRQLHIFEVPFYYIEYSISQLGAIAIYKNYKENREETIKNYKEFLKLGYSKDMKTVYETAGIKFDFSKEYIGELAEFIKNELEEI</sequence>
<dbReference type="InterPro" id="IPR045090">
    <property type="entry name" value="Pept_M3A_M3B"/>
</dbReference>
<dbReference type="CDD" id="cd09606">
    <property type="entry name" value="M3B_PepF"/>
    <property type="match status" value="1"/>
</dbReference>
<dbReference type="Proteomes" id="UP001321582">
    <property type="component" value="Chromosome"/>
</dbReference>
<name>A0AAU9DG88_9FUSO</name>
<dbReference type="GO" id="GO:0046872">
    <property type="term" value="F:metal ion binding"/>
    <property type="evidence" value="ECO:0007669"/>
    <property type="project" value="UniProtKB-UniRule"/>
</dbReference>
<organism evidence="9 10">
    <name type="scientific">Haliovirga abyssi</name>
    <dbReference type="NCBI Taxonomy" id="2996794"/>
    <lineage>
        <taxon>Bacteria</taxon>
        <taxon>Fusobacteriati</taxon>
        <taxon>Fusobacteriota</taxon>
        <taxon>Fusobacteriia</taxon>
        <taxon>Fusobacteriales</taxon>
        <taxon>Haliovirgaceae</taxon>
        <taxon>Haliovirga</taxon>
    </lineage>
</organism>
<keyword evidence="7" id="KW-0175">Coiled coil</keyword>
<keyword evidence="4 6" id="KW-0862">Zinc</keyword>
<keyword evidence="10" id="KW-1185">Reference proteome</keyword>
<dbReference type="RefSeq" id="WP_307905381.1">
    <property type="nucleotide sequence ID" value="NZ_AP027059.1"/>
</dbReference>
<accession>A0AAU9DG88</accession>